<reference evidence="1" key="1">
    <citation type="submission" date="2020-10" db="EMBL/GenBank/DDBJ databases">
        <authorList>
            <person name="Kikuchi T."/>
        </authorList>
    </citation>
    <scope>NUCLEOTIDE SEQUENCE</scope>
    <source>
        <strain evidence="1">NKZ352</strain>
    </source>
</reference>
<keyword evidence="2" id="KW-1185">Reference proteome</keyword>
<organism evidence="1 2">
    <name type="scientific">Caenorhabditis auriculariae</name>
    <dbReference type="NCBI Taxonomy" id="2777116"/>
    <lineage>
        <taxon>Eukaryota</taxon>
        <taxon>Metazoa</taxon>
        <taxon>Ecdysozoa</taxon>
        <taxon>Nematoda</taxon>
        <taxon>Chromadorea</taxon>
        <taxon>Rhabditida</taxon>
        <taxon>Rhabditina</taxon>
        <taxon>Rhabditomorpha</taxon>
        <taxon>Rhabditoidea</taxon>
        <taxon>Rhabditidae</taxon>
        <taxon>Peloderinae</taxon>
        <taxon>Caenorhabditis</taxon>
    </lineage>
</organism>
<dbReference type="Proteomes" id="UP000835052">
    <property type="component" value="Unassembled WGS sequence"/>
</dbReference>
<comment type="caution">
    <text evidence="1">The sequence shown here is derived from an EMBL/GenBank/DDBJ whole genome shotgun (WGS) entry which is preliminary data.</text>
</comment>
<sequence>MLVVGDHDFKIPSRHTQGRICHWSQSTDYHQDRTSANRLGAPTPLKRVKIIDKENKKNSLIREEEIMACVWATKCGTEAMGKPQSLLSFLPLMSGS</sequence>
<gene>
    <name evidence="1" type="ORF">CAUJ_LOCUS6188</name>
</gene>
<protein>
    <submittedName>
        <fullName evidence="1">Uncharacterized protein</fullName>
    </submittedName>
</protein>
<proteinExistence type="predicted"/>
<evidence type="ECO:0000313" key="2">
    <source>
        <dbReference type="Proteomes" id="UP000835052"/>
    </source>
</evidence>
<name>A0A8S1H3J5_9PELO</name>
<evidence type="ECO:0000313" key="1">
    <source>
        <dbReference type="EMBL" id="CAD6190269.1"/>
    </source>
</evidence>
<dbReference type="OrthoDB" id="5841613at2759"/>
<dbReference type="EMBL" id="CAJGYM010000015">
    <property type="protein sequence ID" value="CAD6190269.1"/>
    <property type="molecule type" value="Genomic_DNA"/>
</dbReference>
<accession>A0A8S1H3J5</accession>
<dbReference type="AlphaFoldDB" id="A0A8S1H3J5"/>